<keyword evidence="4" id="KW-1185">Reference proteome</keyword>
<dbReference type="Proteomes" id="UP000479114">
    <property type="component" value="Plasmid unnamed2"/>
</dbReference>
<dbReference type="GO" id="GO:0004523">
    <property type="term" value="F:RNA-DNA hybrid ribonuclease activity"/>
    <property type="evidence" value="ECO:0007669"/>
    <property type="project" value="InterPro"/>
</dbReference>
<gene>
    <name evidence="3" type="ORF">GZH47_33070</name>
</gene>
<protein>
    <submittedName>
        <fullName evidence="3">Ribonuclease HI</fullName>
    </submittedName>
</protein>
<dbReference type="EMBL" id="CP048288">
    <property type="protein sequence ID" value="QHW35726.1"/>
    <property type="molecule type" value="Genomic_DNA"/>
</dbReference>
<dbReference type="InterPro" id="IPR002156">
    <property type="entry name" value="RNaseH_domain"/>
</dbReference>
<dbReference type="InterPro" id="IPR012337">
    <property type="entry name" value="RNaseH-like_sf"/>
</dbReference>
<comment type="subunit">
    <text evidence="1">Monomer.</text>
</comment>
<dbReference type="Gene3D" id="3.30.420.10">
    <property type="entry name" value="Ribonuclease H-like superfamily/Ribonuclease H"/>
    <property type="match status" value="1"/>
</dbReference>
<dbReference type="GO" id="GO:0003676">
    <property type="term" value="F:nucleic acid binding"/>
    <property type="evidence" value="ECO:0007669"/>
    <property type="project" value="InterPro"/>
</dbReference>
<dbReference type="CDD" id="cd09278">
    <property type="entry name" value="RNase_HI_prokaryote_like"/>
    <property type="match status" value="1"/>
</dbReference>
<evidence type="ECO:0000313" key="3">
    <source>
        <dbReference type="EMBL" id="QHW35726.1"/>
    </source>
</evidence>
<dbReference type="InterPro" id="IPR022892">
    <property type="entry name" value="RNaseHI"/>
</dbReference>
<dbReference type="InterPro" id="IPR036397">
    <property type="entry name" value="RNaseH_sf"/>
</dbReference>
<geneLocation type="plasmid" evidence="3 4">
    <name>unnamed2</name>
</geneLocation>
<dbReference type="AlphaFoldDB" id="A0A6C0PB99"/>
<dbReference type="RefSeq" id="WP_162645860.1">
    <property type="nucleotide sequence ID" value="NZ_CP048288.1"/>
</dbReference>
<sequence length="154" mass="17392">MKDVIIDTDGACSGNPGPGGWSNIFVYPNGDEEIKTGFIPYSTNNLSEIIAVIRALESIIEPSRVLLKTDSSVVRNCFDHDWRGRWIANGWRNSKNKLVEHRPFWERLFELVDYHKVRFVKTSDADPLHKRADGLAKKAIREGLAEVKAQLQGA</sequence>
<evidence type="ECO:0000259" key="2">
    <source>
        <dbReference type="PROSITE" id="PS50879"/>
    </source>
</evidence>
<evidence type="ECO:0000256" key="1">
    <source>
        <dbReference type="ARBA" id="ARBA00011245"/>
    </source>
</evidence>
<evidence type="ECO:0000313" key="4">
    <source>
        <dbReference type="Proteomes" id="UP000479114"/>
    </source>
</evidence>
<name>A0A6C0PB99_9BACL</name>
<dbReference type="KEGG" id="prz:GZH47_33070"/>
<keyword evidence="3" id="KW-0614">Plasmid</keyword>
<feature type="domain" description="RNase H type-1" evidence="2">
    <location>
        <begin position="1"/>
        <end position="141"/>
    </location>
</feature>
<dbReference type="SUPFAM" id="SSF53098">
    <property type="entry name" value="Ribonuclease H-like"/>
    <property type="match status" value="1"/>
</dbReference>
<dbReference type="Pfam" id="PF00075">
    <property type="entry name" value="RNase_H"/>
    <property type="match status" value="1"/>
</dbReference>
<organism evidence="3 4">
    <name type="scientific">Paenibacillus rhizovicinus</name>
    <dbReference type="NCBI Taxonomy" id="2704463"/>
    <lineage>
        <taxon>Bacteria</taxon>
        <taxon>Bacillati</taxon>
        <taxon>Bacillota</taxon>
        <taxon>Bacilli</taxon>
        <taxon>Bacillales</taxon>
        <taxon>Paenibacillaceae</taxon>
        <taxon>Paenibacillus</taxon>
    </lineage>
</organism>
<dbReference type="PROSITE" id="PS50879">
    <property type="entry name" value="RNASE_H_1"/>
    <property type="match status" value="1"/>
</dbReference>
<proteinExistence type="predicted"/>
<accession>A0A6C0PB99</accession>
<reference evidence="3 4" key="1">
    <citation type="submission" date="2020-02" db="EMBL/GenBank/DDBJ databases">
        <title>Paenibacillus sp. nov., isolated from rhizosphere soil of tomato.</title>
        <authorList>
            <person name="Weon H.-Y."/>
            <person name="Lee S.A."/>
        </authorList>
    </citation>
    <scope>NUCLEOTIDE SEQUENCE [LARGE SCALE GENOMIC DNA]</scope>
    <source>
        <strain evidence="3 4">14171R-81</strain>
        <plasmid evidence="3 4">unnamed2</plasmid>
    </source>
</reference>